<evidence type="ECO:0000256" key="1">
    <source>
        <dbReference type="SAM" id="MobiDB-lite"/>
    </source>
</evidence>
<sequence length="97" mass="9977">MIARVVPDPAPVASNLVVNEELSTPTLGEDGGEKSDEQVPESNPQGTEGTFGGSSSKEQGNADEVENPSDPIIDGTGSASDQFGAQVVGEDFDRAED</sequence>
<evidence type="ECO:0000313" key="2">
    <source>
        <dbReference type="EMBL" id="KAF2620681.1"/>
    </source>
</evidence>
<dbReference type="EMBL" id="QGKW02000007">
    <property type="protein sequence ID" value="KAF2620681.1"/>
    <property type="molecule type" value="Genomic_DNA"/>
</dbReference>
<organism evidence="2 3">
    <name type="scientific">Brassica cretica</name>
    <name type="common">Mustard</name>
    <dbReference type="NCBI Taxonomy" id="69181"/>
    <lineage>
        <taxon>Eukaryota</taxon>
        <taxon>Viridiplantae</taxon>
        <taxon>Streptophyta</taxon>
        <taxon>Embryophyta</taxon>
        <taxon>Tracheophyta</taxon>
        <taxon>Spermatophyta</taxon>
        <taxon>Magnoliopsida</taxon>
        <taxon>eudicotyledons</taxon>
        <taxon>Gunneridae</taxon>
        <taxon>Pentapetalae</taxon>
        <taxon>rosids</taxon>
        <taxon>malvids</taxon>
        <taxon>Brassicales</taxon>
        <taxon>Brassicaceae</taxon>
        <taxon>Brassiceae</taxon>
        <taxon>Brassica</taxon>
    </lineage>
</organism>
<dbReference type="AlphaFoldDB" id="A0A8S9MS37"/>
<feature type="region of interest" description="Disordered" evidence="1">
    <location>
        <begin position="1"/>
        <end position="97"/>
    </location>
</feature>
<evidence type="ECO:0000313" key="3">
    <source>
        <dbReference type="Proteomes" id="UP000712281"/>
    </source>
</evidence>
<proteinExistence type="predicted"/>
<reference evidence="2" key="1">
    <citation type="submission" date="2019-12" db="EMBL/GenBank/DDBJ databases">
        <title>Genome sequencing and annotation of Brassica cretica.</title>
        <authorList>
            <person name="Studholme D.J."/>
            <person name="Sarris P.F."/>
        </authorList>
    </citation>
    <scope>NUCLEOTIDE SEQUENCE</scope>
    <source>
        <strain evidence="2">PFS-001/15</strain>
        <tissue evidence="2">Leaf</tissue>
    </source>
</reference>
<name>A0A8S9MS37_BRACR</name>
<dbReference type="Proteomes" id="UP000712281">
    <property type="component" value="Unassembled WGS sequence"/>
</dbReference>
<accession>A0A8S9MS37</accession>
<gene>
    <name evidence="2" type="ORF">F2Q68_00040045</name>
</gene>
<comment type="caution">
    <text evidence="2">The sequence shown here is derived from an EMBL/GenBank/DDBJ whole genome shotgun (WGS) entry which is preliminary data.</text>
</comment>
<protein>
    <submittedName>
        <fullName evidence="2">Uncharacterized protein</fullName>
    </submittedName>
</protein>
<feature type="compositionally biased region" description="Polar residues" evidence="1">
    <location>
        <begin position="40"/>
        <end position="59"/>
    </location>
</feature>